<dbReference type="EMBL" id="JXJX01000002">
    <property type="protein sequence ID" value="PCS07919.1"/>
    <property type="molecule type" value="Genomic_DNA"/>
</dbReference>
<gene>
    <name evidence="2" type="ORF">RU87_GL000655</name>
</gene>
<comment type="caution">
    <text evidence="2">The sequence shown here is derived from an EMBL/GenBank/DDBJ whole genome shotgun (WGS) entry which is preliminary data.</text>
</comment>
<dbReference type="AlphaFoldDB" id="A0A2A5S362"/>
<evidence type="ECO:0000313" key="3">
    <source>
        <dbReference type="Proteomes" id="UP000242246"/>
    </source>
</evidence>
<evidence type="ECO:0000313" key="2">
    <source>
        <dbReference type="EMBL" id="PCS07919.1"/>
    </source>
</evidence>
<dbReference type="PANTHER" id="PTHR34297:SF1">
    <property type="entry name" value="ASP23_GLS24 FAMILY ENVELOPE STRESS RESPONSE PROTEIN"/>
    <property type="match status" value="1"/>
</dbReference>
<dbReference type="Pfam" id="PF03780">
    <property type="entry name" value="Asp23"/>
    <property type="match status" value="1"/>
</dbReference>
<evidence type="ECO:0008006" key="4">
    <source>
        <dbReference type="Google" id="ProtNLM"/>
    </source>
</evidence>
<dbReference type="InterPro" id="IPR005531">
    <property type="entry name" value="Asp23"/>
</dbReference>
<organism evidence="2 3">
    <name type="scientific">Pseudolactococcus plantarum</name>
    <dbReference type="NCBI Taxonomy" id="1365"/>
    <lineage>
        <taxon>Bacteria</taxon>
        <taxon>Bacillati</taxon>
        <taxon>Bacillota</taxon>
        <taxon>Bacilli</taxon>
        <taxon>Lactobacillales</taxon>
        <taxon>Streptococcaceae</taxon>
        <taxon>Pseudolactococcus</taxon>
    </lineage>
</organism>
<protein>
    <recommendedName>
        <fullName evidence="4">Alkaline shock protein</fullName>
    </recommendedName>
</protein>
<sequence>MTDTNIITNSEALGEIVIAPQVIETIVAIAAAKIDGVYSLRNKRFADLIGKKADGRGVYVRQDEDKVIVDIYVYLTYGVSVPSVAMTMQSVVKENVLDMSNIVIDEVNIHVAGVVPEKTPKPDFKDLFDEDFLDVD</sequence>
<evidence type="ECO:0000256" key="1">
    <source>
        <dbReference type="ARBA" id="ARBA00005721"/>
    </source>
</evidence>
<dbReference type="OrthoDB" id="9793465at2"/>
<name>A0A2A5S362_9LACT</name>
<accession>A0A2A5S362</accession>
<dbReference type="STRING" id="1348632.GCA_001591745_01665"/>
<dbReference type="RefSeq" id="WP_068164455.1">
    <property type="nucleotide sequence ID" value="NZ_JXJX01000002.1"/>
</dbReference>
<comment type="similarity">
    <text evidence="1">Belongs to the asp23 family.</text>
</comment>
<dbReference type="PANTHER" id="PTHR34297">
    <property type="entry name" value="HYPOTHETICAL CYTOSOLIC PROTEIN-RELATED"/>
    <property type="match status" value="1"/>
</dbReference>
<keyword evidence="3" id="KW-1185">Reference proteome</keyword>
<proteinExistence type="inferred from homology"/>
<dbReference type="Proteomes" id="UP000242246">
    <property type="component" value="Unassembled WGS sequence"/>
</dbReference>
<reference evidence="2 3" key="1">
    <citation type="submission" date="2014-12" db="EMBL/GenBank/DDBJ databases">
        <title>Draft genome sequences of 10 type strains of Lactococcus.</title>
        <authorList>
            <person name="Sun Z."/>
            <person name="Zhong Z."/>
            <person name="Liu W."/>
            <person name="Zhang W."/>
            <person name="Zhang H."/>
        </authorList>
    </citation>
    <scope>NUCLEOTIDE SEQUENCE [LARGE SCALE GENOMIC DNA]</scope>
    <source>
        <strain evidence="2 3">DSM 20686</strain>
    </source>
</reference>